<dbReference type="PANTHER" id="PTHR48462">
    <property type="entry name" value="PROTEIN, PUTATIVE-RELATED"/>
    <property type="match status" value="1"/>
</dbReference>
<reference evidence="1" key="1">
    <citation type="submission" date="2021-02" db="EMBL/GenBank/DDBJ databases">
        <authorList>
            <person name="Dougan E. K."/>
            <person name="Rhodes N."/>
            <person name="Thang M."/>
            <person name="Chan C."/>
        </authorList>
    </citation>
    <scope>NUCLEOTIDE SEQUENCE</scope>
</reference>
<comment type="caution">
    <text evidence="1">The sequence shown here is derived from an EMBL/GenBank/DDBJ whole genome shotgun (WGS) entry which is preliminary data.</text>
</comment>
<evidence type="ECO:0000313" key="2">
    <source>
        <dbReference type="Proteomes" id="UP000604046"/>
    </source>
</evidence>
<dbReference type="PANTHER" id="PTHR48462:SF1">
    <property type="entry name" value="PROTEIN, PUTATIVE-RELATED"/>
    <property type="match status" value="1"/>
</dbReference>
<evidence type="ECO:0008006" key="3">
    <source>
        <dbReference type="Google" id="ProtNLM"/>
    </source>
</evidence>
<dbReference type="EMBL" id="CAJNDS010002077">
    <property type="protein sequence ID" value="CAE7308185.1"/>
    <property type="molecule type" value="Genomic_DNA"/>
</dbReference>
<evidence type="ECO:0000313" key="1">
    <source>
        <dbReference type="EMBL" id="CAE7308185.1"/>
    </source>
</evidence>
<accession>A0A812NBE6</accession>
<protein>
    <recommendedName>
        <fullName evidence="3">Reverse transcriptase domain-containing protein</fullName>
    </recommendedName>
</protein>
<dbReference type="Proteomes" id="UP000604046">
    <property type="component" value="Unassembled WGS sequence"/>
</dbReference>
<gene>
    <name evidence="1" type="ORF">SNAT2548_LOCUS16186</name>
</gene>
<sequence>MPVRPSFRGLFKATIALRATYRILPSLAAHVTCGGDLGTFCYAALCEGEGDANTPFIHVLTGFANLLADGQAPAHMQAYVGGARGTALRKVSKTGGADVRPVCSGEAFRRLVGKALLATEIQTLRDHLLPFQFAVGVKAGAEILPHLARQWRARYHSDSSRVLLTFDEGNAHNEVDRHAFLTRMREVCPGLSRWLEFIYPTATATKVFYRDRVIPSEAGGQQGCPLMAACHAVVQRMLHESLGLIAPPGGSAINVPVLNPPAALDLAPNFADDGMLAGPAPEVLRALRHLKRVMPSLGLRFSSLLVGPAAGEHAHTVDWAPFVAAGCAVTEAGNFEILKSPVGELDFARDFCLQTALKQAKVVDAISHLPDPHCAYYLLRYSGNASRMTYLTRTTPKQCCSSALTHFDYTVQEAFGRLAGLELTQQMWLQATLATRDGGFGLRPCADVADAAYLASRAVSQPLGEAVWGDFCWEADHPGNFLEAATAHCNSMLIAAGMPDRVIAASRDAAALSQRRVTACMDACRLWRWQQGASADDVSRLNTLRAPHAGQILHVVPSPTLDTHLTRQEFTYMAALRLGVDVMDGNHPCSFCALPVDSKGRHALSCMAGGDATAVHHTVRDVLHDYCDLGGLRPTLEAPNLLGELPVPEGGRRPADVFLCRPGLLLQRLPDGTRPHCPQSLALDVAVINALGEKHWRATASGAGAAAAAYANLKRSHLDTARKCDQAGIRFQPVVLEAQGGYDKEAAAIIHGIALEAGLALRRDPAVVKQELLSKLAVVLCRAAAHSIDRRRRAYQRLEARPAAQQAHLDRHCHDPPADVAGL</sequence>
<organism evidence="1 2">
    <name type="scientific">Symbiodinium natans</name>
    <dbReference type="NCBI Taxonomy" id="878477"/>
    <lineage>
        <taxon>Eukaryota</taxon>
        <taxon>Sar</taxon>
        <taxon>Alveolata</taxon>
        <taxon>Dinophyceae</taxon>
        <taxon>Suessiales</taxon>
        <taxon>Symbiodiniaceae</taxon>
        <taxon>Symbiodinium</taxon>
    </lineage>
</organism>
<dbReference type="OrthoDB" id="2016582at2759"/>
<dbReference type="AlphaFoldDB" id="A0A812NBE6"/>
<name>A0A812NBE6_9DINO</name>
<proteinExistence type="predicted"/>
<keyword evidence="2" id="KW-1185">Reference proteome</keyword>